<dbReference type="PANTHER" id="PTHR43767:SF1">
    <property type="entry name" value="NONRIBOSOMAL PEPTIDE SYNTHASE PES1 (EUROFUNG)-RELATED"/>
    <property type="match status" value="1"/>
</dbReference>
<name>A0A840UJS1_9GAMM</name>
<dbReference type="InterPro" id="IPR000873">
    <property type="entry name" value="AMP-dep_synth/lig_dom"/>
</dbReference>
<dbReference type="Proteomes" id="UP000591735">
    <property type="component" value="Unassembled WGS sequence"/>
</dbReference>
<gene>
    <name evidence="2" type="ORF">HNR38_003052</name>
</gene>
<keyword evidence="3" id="KW-1185">Reference proteome</keyword>
<evidence type="ECO:0000313" key="2">
    <source>
        <dbReference type="EMBL" id="MBB5322545.1"/>
    </source>
</evidence>
<accession>A0A840UJS1</accession>
<sequence>MFFENLSSFGARTALIDDQRSLSYRQLDEAVLRLQSELPGWKSLILIQADNTLDTVVAYLAALSGGHCALLVDQGLSAEYLEALISLYQPNVLIREALVTHCHDRQLTLAENLAVLLSTSGSTGSPKQVALSFGNLDANAASICDYLPIRATDTAITTLPFQYSYGLSIVNSHLRSGACIVLNRDSVISRDFWDRFRQHGVTSLAGVPFTWEMLLRLRFTSMELPSLRYCTQAGGRLAADKVETLASWAQETGRQFFVMYGQTEATARMAYNDHAHIKPGAIGCAIPEGEFRLCRDDGSDIGTPGEEGELYYRGPNVMLGYAESVSDLAEFPRMSWLSTGDLAWFDDEGDFHVSGRIRRFIKLFGQRIALDDVEQILSANGYRAYAVGSDEGLKVALVADGIGDVSEHRAWLANTLGLNASVVTVLTVADLPTHANGKPDYPAVERLFDE</sequence>
<evidence type="ECO:0000259" key="1">
    <source>
        <dbReference type="Pfam" id="PF00501"/>
    </source>
</evidence>
<dbReference type="InterPro" id="IPR042099">
    <property type="entry name" value="ANL_N_sf"/>
</dbReference>
<feature type="domain" description="AMP-dependent synthetase/ligase" evidence="1">
    <location>
        <begin position="110"/>
        <end position="321"/>
    </location>
</feature>
<dbReference type="AlphaFoldDB" id="A0A840UJS1"/>
<dbReference type="Gene3D" id="3.40.50.12780">
    <property type="entry name" value="N-terminal domain of ligase-like"/>
    <property type="match status" value="1"/>
</dbReference>
<protein>
    <submittedName>
        <fullName evidence="2">Acyl-coenzyme A synthetase/AMP-(Fatty) acid ligase</fullName>
    </submittedName>
</protein>
<reference evidence="2 3" key="1">
    <citation type="submission" date="2020-08" db="EMBL/GenBank/DDBJ databases">
        <title>Genomic Encyclopedia of Type Strains, Phase IV (KMG-IV): sequencing the most valuable type-strain genomes for metagenomic binning, comparative biology and taxonomic classification.</title>
        <authorList>
            <person name="Goeker M."/>
        </authorList>
    </citation>
    <scope>NUCLEOTIDE SEQUENCE [LARGE SCALE GENOMIC DNA]</scope>
    <source>
        <strain evidence="2 3">DSM 22359</strain>
    </source>
</reference>
<dbReference type="Pfam" id="PF00501">
    <property type="entry name" value="AMP-binding"/>
    <property type="match status" value="2"/>
</dbReference>
<dbReference type="SUPFAM" id="SSF56801">
    <property type="entry name" value="Acetyl-CoA synthetase-like"/>
    <property type="match status" value="1"/>
</dbReference>
<keyword evidence="2" id="KW-0436">Ligase</keyword>
<organism evidence="2 3">
    <name type="scientific">Marinobacter oulmenensis</name>
    <dbReference type="NCBI Taxonomy" id="643747"/>
    <lineage>
        <taxon>Bacteria</taxon>
        <taxon>Pseudomonadati</taxon>
        <taxon>Pseudomonadota</taxon>
        <taxon>Gammaproteobacteria</taxon>
        <taxon>Pseudomonadales</taxon>
        <taxon>Marinobacteraceae</taxon>
        <taxon>Marinobacter</taxon>
    </lineage>
</organism>
<feature type="domain" description="AMP-dependent synthetase/ligase" evidence="1">
    <location>
        <begin position="3"/>
        <end position="95"/>
    </location>
</feature>
<comment type="caution">
    <text evidence="2">The sequence shown here is derived from an EMBL/GenBank/DDBJ whole genome shotgun (WGS) entry which is preliminary data.</text>
</comment>
<dbReference type="RefSeq" id="WP_183705847.1">
    <property type="nucleotide sequence ID" value="NZ_JACHFE010000009.1"/>
</dbReference>
<evidence type="ECO:0000313" key="3">
    <source>
        <dbReference type="Proteomes" id="UP000591735"/>
    </source>
</evidence>
<proteinExistence type="predicted"/>
<dbReference type="InterPro" id="IPR050237">
    <property type="entry name" value="ATP-dep_AMP-bd_enzyme"/>
</dbReference>
<dbReference type="GO" id="GO:0016874">
    <property type="term" value="F:ligase activity"/>
    <property type="evidence" value="ECO:0007669"/>
    <property type="project" value="UniProtKB-KW"/>
</dbReference>
<dbReference type="PANTHER" id="PTHR43767">
    <property type="entry name" value="LONG-CHAIN-FATTY-ACID--COA LIGASE"/>
    <property type="match status" value="1"/>
</dbReference>
<dbReference type="EMBL" id="JACHFE010000009">
    <property type="protein sequence ID" value="MBB5322545.1"/>
    <property type="molecule type" value="Genomic_DNA"/>
</dbReference>